<accession>W6APK2</accession>
<feature type="non-terminal residue" evidence="2">
    <location>
        <position position="1"/>
    </location>
</feature>
<dbReference type="EMBL" id="KF791964">
    <property type="protein sequence ID" value="AHI59145.1"/>
    <property type="molecule type" value="Genomic_DNA"/>
</dbReference>
<gene>
    <name evidence="2" type="primary">Cdkn2a</name>
</gene>
<feature type="non-terminal residue" evidence="2">
    <location>
        <position position="36"/>
    </location>
</feature>
<proteinExistence type="predicted"/>
<evidence type="ECO:0000313" key="2">
    <source>
        <dbReference type="EMBL" id="AHI59145.1"/>
    </source>
</evidence>
<feature type="region of interest" description="Disordered" evidence="1">
    <location>
        <begin position="1"/>
        <end position="36"/>
    </location>
</feature>
<protein>
    <submittedName>
        <fullName evidence="2">Cyclin-dependent kinase inhibitor 2A</fullName>
    </submittedName>
</protein>
<name>W6APK2_MEGNO</name>
<organism evidence="2">
    <name type="scientific">Megaptera novaeangliae</name>
    <name type="common">Humpback whale</name>
    <name type="synonym">Balaena novaeangliae</name>
    <dbReference type="NCBI Taxonomy" id="9773"/>
    <lineage>
        <taxon>Eukaryota</taxon>
        <taxon>Metazoa</taxon>
        <taxon>Chordata</taxon>
        <taxon>Craniata</taxon>
        <taxon>Vertebrata</taxon>
        <taxon>Euteleostomi</taxon>
        <taxon>Mammalia</taxon>
        <taxon>Eutheria</taxon>
        <taxon>Laurasiatheria</taxon>
        <taxon>Artiodactyla</taxon>
        <taxon>Whippomorpha</taxon>
        <taxon>Cetacea</taxon>
        <taxon>Mysticeti</taxon>
        <taxon>Balaenopteridae</taxon>
        <taxon>Megaptera</taxon>
    </lineage>
</organism>
<reference evidence="2" key="1">
    <citation type="journal article" date="2014" name="Mol. Ecol. Resour.">
        <title>Epigenetic estimation of age in humpback whales.</title>
        <authorList>
            <person name="Polanowski A.M."/>
            <person name="Robbins J."/>
            <person name="Chandler D."/>
            <person name="Jarman S.N."/>
        </authorList>
    </citation>
    <scope>NUCLEOTIDE SEQUENCE</scope>
    <source>
        <tissue evidence="2">Epidermis</tissue>
    </source>
</reference>
<dbReference type="AlphaFoldDB" id="W6APK2"/>
<feature type="compositionally biased region" description="Basic residues" evidence="1">
    <location>
        <begin position="27"/>
        <end position="36"/>
    </location>
</feature>
<evidence type="ECO:0000256" key="1">
    <source>
        <dbReference type="SAM" id="MobiDB-lite"/>
    </source>
</evidence>
<sequence length="36" mass="4044">GRLPGEFSDRGRSRRPPFQRPPGGSGSHRRTEKHMG</sequence>